<organism evidence="9 10">
    <name type="scientific">Lachnellula occidentalis</name>
    <dbReference type="NCBI Taxonomy" id="215460"/>
    <lineage>
        <taxon>Eukaryota</taxon>
        <taxon>Fungi</taxon>
        <taxon>Dikarya</taxon>
        <taxon>Ascomycota</taxon>
        <taxon>Pezizomycotina</taxon>
        <taxon>Leotiomycetes</taxon>
        <taxon>Helotiales</taxon>
        <taxon>Lachnaceae</taxon>
        <taxon>Lachnellula</taxon>
    </lineage>
</organism>
<dbReference type="GO" id="GO:0070914">
    <property type="term" value="P:UV-damage excision repair"/>
    <property type="evidence" value="ECO:0007669"/>
    <property type="project" value="TreeGrafter"/>
</dbReference>
<protein>
    <submittedName>
        <fullName evidence="9">Mating-type switching protein</fullName>
    </submittedName>
</protein>
<dbReference type="InterPro" id="IPR047260">
    <property type="entry name" value="ERCC1-like_central_dom"/>
</dbReference>
<evidence type="ECO:0000256" key="4">
    <source>
        <dbReference type="ARBA" id="ARBA00023125"/>
    </source>
</evidence>
<comment type="caution">
    <text evidence="9">The sequence shown here is derived from an EMBL/GenBank/DDBJ whole genome shotgun (WGS) entry which is preliminary data.</text>
</comment>
<feature type="compositionally biased region" description="Low complexity" evidence="7">
    <location>
        <begin position="24"/>
        <end position="42"/>
    </location>
</feature>
<keyword evidence="6" id="KW-0539">Nucleus</keyword>
<evidence type="ECO:0000256" key="6">
    <source>
        <dbReference type="ARBA" id="ARBA00023242"/>
    </source>
</evidence>
<dbReference type="InterPro" id="IPR004579">
    <property type="entry name" value="ERCC1/RAD10/SWI10"/>
</dbReference>
<feature type="domain" description="ERCC1-like central" evidence="8">
    <location>
        <begin position="75"/>
        <end position="188"/>
    </location>
</feature>
<sequence length="382" mass="42138">MDDDDEYGADADLLAALAESAAVAPPRIQQPAPQRIQQPTPQRLDRAPPTNNASSGPKVVQPTPQAIASRSTGSSILVSLRQKGNPILTNLRSFAWEYSDIPADYVLGATTCALFLSLKYHRLHPEYIYNRIKNLQGKYNLRVLLTMVDIGNHEDSLKELSKTSLVNNVTVILCWSAAEAARYLELYKSYEHANAGAIKGIESKGYAEKMVEFMTVPRSINKTDAVSLVSAFGSVRAAVNARPEEIAVVGGWGEKKVRRWCSVVDEPFRVRKAARRGLVRKETTQEGEGVLDRALPLSMVPLRDMPTVSDQQLSKGPEKVAEPVQEQFQIWDPDDDDEEALAVAAAEEESRSRTEKRLQQARKDDELSGGVAAALAKLRDKD</sequence>
<evidence type="ECO:0000256" key="2">
    <source>
        <dbReference type="ARBA" id="ARBA00008283"/>
    </source>
</evidence>
<dbReference type="FunFam" id="3.40.50.10130:FF:000001">
    <property type="entry name" value="DNA excision repair protein ERCC-1"/>
    <property type="match status" value="1"/>
</dbReference>
<evidence type="ECO:0000256" key="3">
    <source>
        <dbReference type="ARBA" id="ARBA00022763"/>
    </source>
</evidence>
<dbReference type="AlphaFoldDB" id="A0A8H8UFN0"/>
<dbReference type="PANTHER" id="PTHR12749">
    <property type="entry name" value="EXCISION REPAIR CROSS-COMPLEMENTING 1 ERCC1"/>
    <property type="match status" value="1"/>
</dbReference>
<evidence type="ECO:0000313" key="10">
    <source>
        <dbReference type="Proteomes" id="UP000443090"/>
    </source>
</evidence>
<dbReference type="GO" id="GO:0006302">
    <property type="term" value="P:double-strand break repair"/>
    <property type="evidence" value="ECO:0007669"/>
    <property type="project" value="UniProtKB-ARBA"/>
</dbReference>
<accession>A0A8H8UFN0</accession>
<feature type="compositionally biased region" description="Basic and acidic residues" evidence="7">
    <location>
        <begin position="348"/>
        <end position="366"/>
    </location>
</feature>
<dbReference type="Proteomes" id="UP000443090">
    <property type="component" value="Unassembled WGS sequence"/>
</dbReference>
<keyword evidence="10" id="KW-1185">Reference proteome</keyword>
<comment type="subcellular location">
    <subcellularLocation>
        <location evidence="1">Nucleus</location>
    </subcellularLocation>
</comment>
<comment type="similarity">
    <text evidence="2">Belongs to the ERCC1/RAD10/SWI10 family.</text>
</comment>
<feature type="region of interest" description="Disordered" evidence="7">
    <location>
        <begin position="24"/>
        <end position="66"/>
    </location>
</feature>
<dbReference type="PANTHER" id="PTHR12749:SF0">
    <property type="entry name" value="DNA EXCISION REPAIR PROTEIN ERCC-1"/>
    <property type="match status" value="1"/>
</dbReference>
<reference evidence="9 10" key="1">
    <citation type="submission" date="2018-05" db="EMBL/GenBank/DDBJ databases">
        <title>Genome sequencing and assembly of the regulated plant pathogen Lachnellula willkommii and related sister species for the development of diagnostic species identification markers.</title>
        <authorList>
            <person name="Giroux E."/>
            <person name="Bilodeau G."/>
        </authorList>
    </citation>
    <scope>NUCLEOTIDE SEQUENCE [LARGE SCALE GENOMIC DNA]</scope>
    <source>
        <strain evidence="9 10">CBS 160.35</strain>
    </source>
</reference>
<evidence type="ECO:0000256" key="7">
    <source>
        <dbReference type="SAM" id="MobiDB-lite"/>
    </source>
</evidence>
<dbReference type="GO" id="GO:0000110">
    <property type="term" value="C:nucleotide-excision repair factor 1 complex"/>
    <property type="evidence" value="ECO:0007669"/>
    <property type="project" value="TreeGrafter"/>
</dbReference>
<dbReference type="OrthoDB" id="10262814at2759"/>
<evidence type="ECO:0000256" key="5">
    <source>
        <dbReference type="ARBA" id="ARBA00023204"/>
    </source>
</evidence>
<dbReference type="EMBL" id="QGMI01000351">
    <property type="protein sequence ID" value="TVY42078.1"/>
    <property type="molecule type" value="Genomic_DNA"/>
</dbReference>
<keyword evidence="5" id="KW-0234">DNA repair</keyword>
<dbReference type="InterPro" id="IPR010994">
    <property type="entry name" value="RuvA_2-like"/>
</dbReference>
<dbReference type="SUPFAM" id="SSF47781">
    <property type="entry name" value="RuvA domain 2-like"/>
    <property type="match status" value="1"/>
</dbReference>
<dbReference type="Pfam" id="PF03834">
    <property type="entry name" value="Rad10"/>
    <property type="match status" value="1"/>
</dbReference>
<dbReference type="GO" id="GO:0003697">
    <property type="term" value="F:single-stranded DNA binding"/>
    <property type="evidence" value="ECO:0007669"/>
    <property type="project" value="TreeGrafter"/>
</dbReference>
<evidence type="ECO:0000259" key="8">
    <source>
        <dbReference type="Pfam" id="PF03834"/>
    </source>
</evidence>
<name>A0A8H8UFN0_9HELO</name>
<dbReference type="GO" id="GO:0006312">
    <property type="term" value="P:mitotic recombination"/>
    <property type="evidence" value="ECO:0007669"/>
    <property type="project" value="TreeGrafter"/>
</dbReference>
<keyword evidence="3" id="KW-0227">DNA damage</keyword>
<dbReference type="GO" id="GO:0003684">
    <property type="term" value="F:damaged DNA binding"/>
    <property type="evidence" value="ECO:0007669"/>
    <property type="project" value="InterPro"/>
</dbReference>
<proteinExistence type="inferred from homology"/>
<dbReference type="CDD" id="cd22325">
    <property type="entry name" value="ERCC1_C-like"/>
    <property type="match status" value="1"/>
</dbReference>
<dbReference type="Gene3D" id="3.40.50.10130">
    <property type="match status" value="1"/>
</dbReference>
<dbReference type="SUPFAM" id="SSF52980">
    <property type="entry name" value="Restriction endonuclease-like"/>
    <property type="match status" value="1"/>
</dbReference>
<keyword evidence="4" id="KW-0238">DNA-binding</keyword>
<gene>
    <name evidence="9" type="primary">swi10</name>
    <name evidence="9" type="ORF">LOCC1_G004286</name>
</gene>
<dbReference type="InterPro" id="IPR011335">
    <property type="entry name" value="Restrct_endonuc-II-like"/>
</dbReference>
<feature type="region of interest" description="Disordered" evidence="7">
    <location>
        <begin position="341"/>
        <end position="368"/>
    </location>
</feature>
<evidence type="ECO:0000313" key="9">
    <source>
        <dbReference type="EMBL" id="TVY42078.1"/>
    </source>
</evidence>
<dbReference type="NCBIfam" id="TIGR00597">
    <property type="entry name" value="rad10"/>
    <property type="match status" value="1"/>
</dbReference>
<evidence type="ECO:0000256" key="1">
    <source>
        <dbReference type="ARBA" id="ARBA00004123"/>
    </source>
</evidence>
<dbReference type="Gene3D" id="1.10.150.20">
    <property type="entry name" value="5' to 3' exonuclease, C-terminal subdomain"/>
    <property type="match status" value="1"/>
</dbReference>
<dbReference type="GO" id="GO:0070522">
    <property type="term" value="C:ERCC4-ERCC1 complex"/>
    <property type="evidence" value="ECO:0007669"/>
    <property type="project" value="TreeGrafter"/>
</dbReference>